<dbReference type="Gene3D" id="3.40.50.2020">
    <property type="match status" value="2"/>
</dbReference>
<evidence type="ECO:0000256" key="4">
    <source>
        <dbReference type="ARBA" id="ARBA00022727"/>
    </source>
</evidence>
<evidence type="ECO:0000256" key="5">
    <source>
        <dbReference type="ARBA" id="ARBA00022741"/>
    </source>
</evidence>
<dbReference type="GO" id="GO:0002189">
    <property type="term" value="C:ribose phosphate diphosphokinase complex"/>
    <property type="evidence" value="ECO:0007669"/>
    <property type="project" value="TreeGrafter"/>
</dbReference>
<dbReference type="FunFam" id="3.40.50.2020:FF:000007">
    <property type="entry name" value="Ribose-phosphate pyrophosphokinase"/>
    <property type="match status" value="1"/>
</dbReference>
<proteinExistence type="predicted"/>
<keyword evidence="4" id="KW-0545">Nucleotide biosynthesis</keyword>
<name>A0A317JUN6_9BACT</name>
<keyword evidence="2 11" id="KW-0808">Transferase</keyword>
<evidence type="ECO:0000313" key="12">
    <source>
        <dbReference type="Proteomes" id="UP000246104"/>
    </source>
</evidence>
<evidence type="ECO:0000256" key="8">
    <source>
        <dbReference type="ARBA" id="ARBA00022842"/>
    </source>
</evidence>
<keyword evidence="5" id="KW-0547">Nucleotide-binding</keyword>
<evidence type="ECO:0000256" key="7">
    <source>
        <dbReference type="ARBA" id="ARBA00022840"/>
    </source>
</evidence>
<dbReference type="InterPro" id="IPR029057">
    <property type="entry name" value="PRTase-like"/>
</dbReference>
<keyword evidence="7" id="KW-0067">ATP-binding</keyword>
<evidence type="ECO:0000256" key="2">
    <source>
        <dbReference type="ARBA" id="ARBA00022679"/>
    </source>
</evidence>
<dbReference type="InterPro" id="IPR005946">
    <property type="entry name" value="Rib-P_diPkinase"/>
</dbReference>
<keyword evidence="8" id="KW-0460">Magnesium</keyword>
<dbReference type="GO" id="GO:0006015">
    <property type="term" value="P:5-phosphoribose 1-diphosphate biosynthetic process"/>
    <property type="evidence" value="ECO:0007669"/>
    <property type="project" value="TreeGrafter"/>
</dbReference>
<dbReference type="PANTHER" id="PTHR10210">
    <property type="entry name" value="RIBOSE-PHOSPHATE DIPHOSPHOKINASE FAMILY MEMBER"/>
    <property type="match status" value="1"/>
</dbReference>
<dbReference type="InterPro" id="IPR000836">
    <property type="entry name" value="PRTase_dom"/>
</dbReference>
<keyword evidence="3" id="KW-0479">Metal-binding</keyword>
<organism evidence="11 12">
    <name type="scientific">Candidatus Cerribacteria bacterium 'Amazon FNV 2010 28 9'</name>
    <dbReference type="NCBI Taxonomy" id="2081795"/>
    <lineage>
        <taxon>Bacteria</taxon>
        <taxon>Candidatus Cerribacteria</taxon>
    </lineage>
</organism>
<dbReference type="GO" id="GO:0004749">
    <property type="term" value="F:ribose phosphate diphosphokinase activity"/>
    <property type="evidence" value="ECO:0007669"/>
    <property type="project" value="UniProtKB-EC"/>
</dbReference>
<dbReference type="Proteomes" id="UP000246104">
    <property type="component" value="Unassembled WGS sequence"/>
</dbReference>
<comment type="catalytic activity">
    <reaction evidence="9">
        <text>D-ribose 5-phosphate + ATP = 5-phospho-alpha-D-ribose 1-diphosphate + AMP + H(+)</text>
        <dbReference type="Rhea" id="RHEA:15609"/>
        <dbReference type="ChEBI" id="CHEBI:15378"/>
        <dbReference type="ChEBI" id="CHEBI:30616"/>
        <dbReference type="ChEBI" id="CHEBI:58017"/>
        <dbReference type="ChEBI" id="CHEBI:78346"/>
        <dbReference type="ChEBI" id="CHEBI:456215"/>
        <dbReference type="EC" id="2.7.6.1"/>
    </reaction>
</comment>
<dbReference type="GO" id="GO:0005524">
    <property type="term" value="F:ATP binding"/>
    <property type="evidence" value="ECO:0007669"/>
    <property type="project" value="UniProtKB-KW"/>
</dbReference>
<dbReference type="EMBL" id="PSRQ01000022">
    <property type="protein sequence ID" value="PWU23840.1"/>
    <property type="molecule type" value="Genomic_DNA"/>
</dbReference>
<dbReference type="InterPro" id="IPR029099">
    <property type="entry name" value="Pribosyltran_N"/>
</dbReference>
<feature type="domain" description="Ribose-phosphate pyrophosphokinase N-terminal" evidence="10">
    <location>
        <begin position="1"/>
        <end position="114"/>
    </location>
</feature>
<evidence type="ECO:0000259" key="10">
    <source>
        <dbReference type="Pfam" id="PF13793"/>
    </source>
</evidence>
<dbReference type="GO" id="GO:0016301">
    <property type="term" value="F:kinase activity"/>
    <property type="evidence" value="ECO:0007669"/>
    <property type="project" value="UniProtKB-KW"/>
</dbReference>
<accession>A0A317JUN6</accession>
<dbReference type="Pfam" id="PF14572">
    <property type="entry name" value="Pribosyl_synth"/>
    <property type="match status" value="1"/>
</dbReference>
<dbReference type="SUPFAM" id="SSF53271">
    <property type="entry name" value="PRTase-like"/>
    <property type="match status" value="2"/>
</dbReference>
<evidence type="ECO:0000256" key="9">
    <source>
        <dbReference type="ARBA" id="ARBA00049535"/>
    </source>
</evidence>
<evidence type="ECO:0000256" key="1">
    <source>
        <dbReference type="ARBA" id="ARBA00013247"/>
    </source>
</evidence>
<dbReference type="GO" id="GO:0006164">
    <property type="term" value="P:purine nucleotide biosynthetic process"/>
    <property type="evidence" value="ECO:0007669"/>
    <property type="project" value="TreeGrafter"/>
</dbReference>
<dbReference type="PANTHER" id="PTHR10210:SF32">
    <property type="entry name" value="RIBOSE-PHOSPHATE PYROPHOSPHOKINASE 2"/>
    <property type="match status" value="1"/>
</dbReference>
<dbReference type="Pfam" id="PF13793">
    <property type="entry name" value="Pribosyltran_N"/>
    <property type="match status" value="1"/>
</dbReference>
<protein>
    <recommendedName>
        <fullName evidence="1">ribose-phosphate diphosphokinase</fullName>
        <ecNumber evidence="1">2.7.6.1</ecNumber>
    </recommendedName>
</protein>
<comment type="caution">
    <text evidence="11">The sequence shown here is derived from an EMBL/GenBank/DDBJ whole genome shotgun (WGS) entry which is preliminary data.</text>
</comment>
<keyword evidence="6 11" id="KW-0418">Kinase</keyword>
<evidence type="ECO:0000256" key="6">
    <source>
        <dbReference type="ARBA" id="ARBA00022777"/>
    </source>
</evidence>
<gene>
    <name evidence="11" type="ORF">C5B42_01605</name>
</gene>
<dbReference type="CDD" id="cd06223">
    <property type="entry name" value="PRTases_typeI"/>
    <property type="match status" value="1"/>
</dbReference>
<dbReference type="AlphaFoldDB" id="A0A317JUN6"/>
<dbReference type="GO" id="GO:0005737">
    <property type="term" value="C:cytoplasm"/>
    <property type="evidence" value="ECO:0007669"/>
    <property type="project" value="TreeGrafter"/>
</dbReference>
<dbReference type="EC" id="2.7.6.1" evidence="1"/>
<reference evidence="11 12" key="1">
    <citation type="submission" date="2018-02" db="EMBL/GenBank/DDBJ databases">
        <title>Genomic Reconstructions from Amazon Rainforest and Pasture Soil Reveal Novel Insights into the Physiology of Candidate Phyla in Tropical Sites.</title>
        <authorList>
            <person name="Kroeger M.E."/>
            <person name="Delmont T."/>
            <person name="Eren A.M."/>
            <person name="Guo J."/>
            <person name="Meyer K.M."/>
            <person name="Khan K."/>
            <person name="Rodrigues J.L.M."/>
            <person name="Bohannan B.J.M."/>
            <person name="Tringe S."/>
            <person name="Borges C.D."/>
            <person name="Tiedje J."/>
            <person name="Tsai S.M."/>
            <person name="Nusslein K."/>
        </authorList>
    </citation>
    <scope>NUCLEOTIDE SEQUENCE [LARGE SCALE GENOMIC DNA]</scope>
    <source>
        <strain evidence="11">Amazon FNV 2010 28 9</strain>
    </source>
</reference>
<evidence type="ECO:0000256" key="3">
    <source>
        <dbReference type="ARBA" id="ARBA00022723"/>
    </source>
</evidence>
<evidence type="ECO:0000313" key="11">
    <source>
        <dbReference type="EMBL" id="PWU23840.1"/>
    </source>
</evidence>
<sequence length="299" mass="32381">MILLSGSSNQPLAEKIAQELGMSLGALECSTFVNGERRVYVKEKVKGQDVAIIQSFSDPVDSHIIEFALITDALFRQGARRVFAVIPWFGYSLQDKVHRPGEPIAAKVIASMLSSQSVYRFVLMNLHNSSTTGFFSVPSSHLSSDEVFAKEMKKIQGDIVLVSSDFGGLKRVGRFASEYLNVPIANIDKHRDLQTGAVTARSVMGDVKGKTCIILDDMINGGGTVIEAAHILKEEGAVDVQCFATHAIFAGEASAKLQASEVSRVVVSDTIDTCAKSFPKLHVVSVASVFAQELKDWIS</sequence>
<dbReference type="GO" id="GO:0000287">
    <property type="term" value="F:magnesium ion binding"/>
    <property type="evidence" value="ECO:0007669"/>
    <property type="project" value="InterPro"/>
</dbReference>
<dbReference type="NCBIfam" id="TIGR01251">
    <property type="entry name" value="ribP_PPkin"/>
    <property type="match status" value="1"/>
</dbReference>
<dbReference type="SMART" id="SM01400">
    <property type="entry name" value="Pribosyltran_N"/>
    <property type="match status" value="1"/>
</dbReference>